<evidence type="ECO:0000256" key="5">
    <source>
        <dbReference type="SAM" id="Phobius"/>
    </source>
</evidence>
<reference evidence="7 8" key="1">
    <citation type="journal article" date="2021" name="Int. J. Syst. Evol. Microbiol.">
        <title>Reticulibacter mediterranei gen. nov., sp. nov., within the new family Reticulibacteraceae fam. nov., and Ktedonospora formicarum gen. nov., sp. nov., Ktedonobacter robiniae sp. nov., Dictyobacter formicarum sp. nov. and Dictyobacter arantiisoli sp. nov., belonging to the class Ktedonobacteria.</title>
        <authorList>
            <person name="Yabe S."/>
            <person name="Zheng Y."/>
            <person name="Wang C.M."/>
            <person name="Sakai Y."/>
            <person name="Abe K."/>
            <person name="Yokota A."/>
            <person name="Donadio S."/>
            <person name="Cavaletti L."/>
            <person name="Monciardini P."/>
        </authorList>
    </citation>
    <scope>NUCLEOTIDE SEQUENCE [LARGE SCALE GENOMIC DNA]</scope>
    <source>
        <strain evidence="7 8">SOSP1-30</strain>
    </source>
</reference>
<evidence type="ECO:0000256" key="1">
    <source>
        <dbReference type="ARBA" id="ARBA00004141"/>
    </source>
</evidence>
<evidence type="ECO:0000256" key="3">
    <source>
        <dbReference type="ARBA" id="ARBA00022989"/>
    </source>
</evidence>
<proteinExistence type="predicted"/>
<evidence type="ECO:0000256" key="2">
    <source>
        <dbReference type="ARBA" id="ARBA00022692"/>
    </source>
</evidence>
<feature type="domain" description="Yip1" evidence="6">
    <location>
        <begin position="32"/>
        <end position="188"/>
    </location>
</feature>
<dbReference type="Proteomes" id="UP000654345">
    <property type="component" value="Unassembled WGS sequence"/>
</dbReference>
<feature type="transmembrane region" description="Helical" evidence="5">
    <location>
        <begin position="172"/>
        <end position="196"/>
    </location>
</feature>
<gene>
    <name evidence="7" type="ORF">KSB_23860</name>
</gene>
<feature type="transmembrane region" description="Helical" evidence="5">
    <location>
        <begin position="146"/>
        <end position="165"/>
    </location>
</feature>
<sequence>MSSQPSQDVPPLTSTGTLSSLVRTLFNRYARVLRNPGLRVFSEEKTRASEPLVLVQVLALACFISLTIALSQPSFTLVTPIFYSVACVFVIGGFFLTEYVSYLTARAFRGQGSFVQQCYLSLLISLPLTVIYFFVARIPFVGDRLVWLLDVYGFVLYVIMIRAVHNLDLWRALAATITPFVVSMALIGTLIFLGIVL</sequence>
<protein>
    <recommendedName>
        <fullName evidence="6">Yip1 domain-containing protein</fullName>
    </recommendedName>
</protein>
<name>A0ABQ3UMM4_9CHLR</name>
<keyword evidence="2 5" id="KW-0812">Transmembrane</keyword>
<dbReference type="EMBL" id="BNJG01000001">
    <property type="protein sequence ID" value="GHO53911.1"/>
    <property type="molecule type" value="Genomic_DNA"/>
</dbReference>
<evidence type="ECO:0000259" key="6">
    <source>
        <dbReference type="Pfam" id="PF04893"/>
    </source>
</evidence>
<comment type="caution">
    <text evidence="7">The sequence shown here is derived from an EMBL/GenBank/DDBJ whole genome shotgun (WGS) entry which is preliminary data.</text>
</comment>
<keyword evidence="4 5" id="KW-0472">Membrane</keyword>
<feature type="transmembrane region" description="Helical" evidence="5">
    <location>
        <begin position="118"/>
        <end position="140"/>
    </location>
</feature>
<evidence type="ECO:0000256" key="4">
    <source>
        <dbReference type="ARBA" id="ARBA00023136"/>
    </source>
</evidence>
<feature type="transmembrane region" description="Helical" evidence="5">
    <location>
        <begin position="77"/>
        <end position="97"/>
    </location>
</feature>
<feature type="transmembrane region" description="Helical" evidence="5">
    <location>
        <begin position="52"/>
        <end position="71"/>
    </location>
</feature>
<organism evidence="7 8">
    <name type="scientific">Ktedonobacter robiniae</name>
    <dbReference type="NCBI Taxonomy" id="2778365"/>
    <lineage>
        <taxon>Bacteria</taxon>
        <taxon>Bacillati</taxon>
        <taxon>Chloroflexota</taxon>
        <taxon>Ktedonobacteria</taxon>
        <taxon>Ktedonobacterales</taxon>
        <taxon>Ktedonobacteraceae</taxon>
        <taxon>Ktedonobacter</taxon>
    </lineage>
</organism>
<evidence type="ECO:0000313" key="7">
    <source>
        <dbReference type="EMBL" id="GHO53911.1"/>
    </source>
</evidence>
<dbReference type="Pfam" id="PF04893">
    <property type="entry name" value="Yip1"/>
    <property type="match status" value="1"/>
</dbReference>
<comment type="subcellular location">
    <subcellularLocation>
        <location evidence="1">Membrane</location>
        <topology evidence="1">Multi-pass membrane protein</topology>
    </subcellularLocation>
</comment>
<accession>A0ABQ3UMM4</accession>
<dbReference type="RefSeq" id="WP_201370679.1">
    <property type="nucleotide sequence ID" value="NZ_BNJG01000001.1"/>
</dbReference>
<keyword evidence="3 5" id="KW-1133">Transmembrane helix</keyword>
<keyword evidence="8" id="KW-1185">Reference proteome</keyword>
<evidence type="ECO:0000313" key="8">
    <source>
        <dbReference type="Proteomes" id="UP000654345"/>
    </source>
</evidence>
<dbReference type="InterPro" id="IPR006977">
    <property type="entry name" value="Yip1_dom"/>
</dbReference>